<keyword evidence="1" id="KW-0805">Transcription regulation</keyword>
<accession>A0ABP8EVT0</accession>
<dbReference type="InterPro" id="IPR028082">
    <property type="entry name" value="Peripla_BP_I"/>
</dbReference>
<dbReference type="CDD" id="cd06267">
    <property type="entry name" value="PBP1_LacI_sugar_binding-like"/>
    <property type="match status" value="1"/>
</dbReference>
<feature type="domain" description="HTH lacI-type" evidence="4">
    <location>
        <begin position="3"/>
        <end position="58"/>
    </location>
</feature>
<dbReference type="Gene3D" id="3.40.50.2300">
    <property type="match status" value="2"/>
</dbReference>
<name>A0ABP8EVT0_9MICO</name>
<protein>
    <submittedName>
        <fullName evidence="5">LacI family DNA-binding transcriptional regulator</fullName>
    </submittedName>
</protein>
<sequence length="338" mass="35541">MAVKLRDVARHAGVSAPTASRVLSGSDYPVAPELRERVERAARELDYVPNAQARALLRGNEGTVGVLVGEVDDPYFSEIVNGIQEVAAARHLLVTICHTHRDVDRELEYFRLLQAHRTGIVIIAGSGLTDEHYTSAMATRSRSFEAAGGRVVAIGQAQFDVDRVLADNRSGARRLGAHLVSLGHREVGVVAGDPAVASTLERVEGLRERVEAAGGTVVVRHGPATRDGGYDGAAELLARHPGLTAIVGSADQMAIGALARLREAGRAVPDEVSVAGFNDIAIARDLIPSLTTVRLPLRAMGAAALEMALAPAPTADPLVASLGTELVVRGSTAPAPRR</sequence>
<evidence type="ECO:0000256" key="2">
    <source>
        <dbReference type="ARBA" id="ARBA00023125"/>
    </source>
</evidence>
<comment type="caution">
    <text evidence="5">The sequence shown here is derived from an EMBL/GenBank/DDBJ whole genome shotgun (WGS) entry which is preliminary data.</text>
</comment>
<dbReference type="Pfam" id="PF00356">
    <property type="entry name" value="LacI"/>
    <property type="match status" value="1"/>
</dbReference>
<dbReference type="Proteomes" id="UP001499841">
    <property type="component" value="Unassembled WGS sequence"/>
</dbReference>
<dbReference type="InterPro" id="IPR010982">
    <property type="entry name" value="Lambda_DNA-bd_dom_sf"/>
</dbReference>
<evidence type="ECO:0000256" key="3">
    <source>
        <dbReference type="ARBA" id="ARBA00023163"/>
    </source>
</evidence>
<keyword evidence="3" id="KW-0804">Transcription</keyword>
<dbReference type="InterPro" id="IPR046335">
    <property type="entry name" value="LacI/GalR-like_sensor"/>
</dbReference>
<dbReference type="PROSITE" id="PS50932">
    <property type="entry name" value="HTH_LACI_2"/>
    <property type="match status" value="1"/>
</dbReference>
<keyword evidence="2 5" id="KW-0238">DNA-binding</keyword>
<dbReference type="EMBL" id="BAABBA010000011">
    <property type="protein sequence ID" value="GAA4288063.1"/>
    <property type="molecule type" value="Genomic_DNA"/>
</dbReference>
<evidence type="ECO:0000259" key="4">
    <source>
        <dbReference type="PROSITE" id="PS50932"/>
    </source>
</evidence>
<keyword evidence="6" id="KW-1185">Reference proteome</keyword>
<dbReference type="PANTHER" id="PTHR30146:SF153">
    <property type="entry name" value="LACTOSE OPERON REPRESSOR"/>
    <property type="match status" value="1"/>
</dbReference>
<dbReference type="Pfam" id="PF13377">
    <property type="entry name" value="Peripla_BP_3"/>
    <property type="match status" value="1"/>
</dbReference>
<evidence type="ECO:0000313" key="5">
    <source>
        <dbReference type="EMBL" id="GAA4288063.1"/>
    </source>
</evidence>
<reference evidence="6" key="1">
    <citation type="journal article" date="2019" name="Int. J. Syst. Evol. Microbiol.">
        <title>The Global Catalogue of Microorganisms (GCM) 10K type strain sequencing project: providing services to taxonomists for standard genome sequencing and annotation.</title>
        <authorList>
            <consortium name="The Broad Institute Genomics Platform"/>
            <consortium name="The Broad Institute Genome Sequencing Center for Infectious Disease"/>
            <person name="Wu L."/>
            <person name="Ma J."/>
        </authorList>
    </citation>
    <scope>NUCLEOTIDE SEQUENCE [LARGE SCALE GENOMIC DNA]</scope>
    <source>
        <strain evidence="6">JCM 17459</strain>
    </source>
</reference>
<dbReference type="CDD" id="cd01392">
    <property type="entry name" value="HTH_LacI"/>
    <property type="match status" value="1"/>
</dbReference>
<evidence type="ECO:0000313" key="6">
    <source>
        <dbReference type="Proteomes" id="UP001499841"/>
    </source>
</evidence>
<dbReference type="SUPFAM" id="SSF53822">
    <property type="entry name" value="Periplasmic binding protein-like I"/>
    <property type="match status" value="1"/>
</dbReference>
<proteinExistence type="predicted"/>
<gene>
    <name evidence="5" type="ORF">GCM10022262_24230</name>
</gene>
<dbReference type="InterPro" id="IPR000843">
    <property type="entry name" value="HTH_LacI"/>
</dbReference>
<dbReference type="SUPFAM" id="SSF47413">
    <property type="entry name" value="lambda repressor-like DNA-binding domains"/>
    <property type="match status" value="1"/>
</dbReference>
<dbReference type="GO" id="GO:0003677">
    <property type="term" value="F:DNA binding"/>
    <property type="evidence" value="ECO:0007669"/>
    <property type="project" value="UniProtKB-KW"/>
</dbReference>
<dbReference type="PROSITE" id="PS00356">
    <property type="entry name" value="HTH_LACI_1"/>
    <property type="match status" value="1"/>
</dbReference>
<organism evidence="5 6">
    <name type="scientific">Georgenia daeguensis</name>
    <dbReference type="NCBI Taxonomy" id="908355"/>
    <lineage>
        <taxon>Bacteria</taxon>
        <taxon>Bacillati</taxon>
        <taxon>Actinomycetota</taxon>
        <taxon>Actinomycetes</taxon>
        <taxon>Micrococcales</taxon>
        <taxon>Bogoriellaceae</taxon>
        <taxon>Georgenia</taxon>
    </lineage>
</organism>
<dbReference type="Gene3D" id="1.10.260.40">
    <property type="entry name" value="lambda repressor-like DNA-binding domains"/>
    <property type="match status" value="1"/>
</dbReference>
<dbReference type="RefSeq" id="WP_345041502.1">
    <property type="nucleotide sequence ID" value="NZ_BAABBA010000011.1"/>
</dbReference>
<evidence type="ECO:0000256" key="1">
    <source>
        <dbReference type="ARBA" id="ARBA00023015"/>
    </source>
</evidence>
<dbReference type="SMART" id="SM00354">
    <property type="entry name" value="HTH_LACI"/>
    <property type="match status" value="1"/>
</dbReference>
<dbReference type="PANTHER" id="PTHR30146">
    <property type="entry name" value="LACI-RELATED TRANSCRIPTIONAL REPRESSOR"/>
    <property type="match status" value="1"/>
</dbReference>